<dbReference type="InterPro" id="IPR029058">
    <property type="entry name" value="AB_hydrolase_fold"/>
</dbReference>
<evidence type="ECO:0000259" key="1">
    <source>
        <dbReference type="Pfam" id="PF12697"/>
    </source>
</evidence>
<dbReference type="GO" id="GO:0016787">
    <property type="term" value="F:hydrolase activity"/>
    <property type="evidence" value="ECO:0007669"/>
    <property type="project" value="UniProtKB-KW"/>
</dbReference>
<dbReference type="PANTHER" id="PTHR46118:SF4">
    <property type="entry name" value="PROTEIN ABHD11"/>
    <property type="match status" value="1"/>
</dbReference>
<sequence length="266" mass="28707">MAVESSSQNCLSADVRGSGPPLVILHGLFASGSNMRAVAKDLAQSYTVYSVDLPLHGKSKGVNADSVEAMARSVKAFLHDHLISEPVIIGHSLGGKVAMSAVLSGLRSRALVVLDIAPVAYAPSHQAVFGAIEQVAESALLSRQAVRDCMAKVLTDKMTIDFLTTQLHKGVDGRFGWKFDWQALRNKYGELLAAPAAGDVSETPSLFIAGELSNYIDREGRAAIKSLFSNSRVVTLKGTGHWPHAQKFEELMGVLHYFLRPFGFDR</sequence>
<protein>
    <submittedName>
        <fullName evidence="2">Putative hydrolase or acyltransferase (Alpha/beta hydrolase superfamily) protein</fullName>
    </submittedName>
</protein>
<keyword evidence="3" id="KW-1185">Reference proteome</keyword>
<comment type="caution">
    <text evidence="2">The sequence shown here is derived from an EMBL/GenBank/DDBJ whole genome shotgun (WGS) entry which is preliminary data.</text>
</comment>
<dbReference type="AlphaFoldDB" id="F3KYK2"/>
<dbReference type="RefSeq" id="WP_009574536.1">
    <property type="nucleotide sequence ID" value="NZ_AEIG01000005.1"/>
</dbReference>
<dbReference type="eggNOG" id="COG0596">
    <property type="taxonomic scope" value="Bacteria"/>
</dbReference>
<evidence type="ECO:0000313" key="3">
    <source>
        <dbReference type="Proteomes" id="UP000005615"/>
    </source>
</evidence>
<dbReference type="STRING" id="2518989.IMCC3088_2022"/>
<accession>F3KYK2</accession>
<dbReference type="SUPFAM" id="SSF53474">
    <property type="entry name" value="alpha/beta-Hydrolases"/>
    <property type="match status" value="1"/>
</dbReference>
<feature type="domain" description="AB hydrolase-1" evidence="1">
    <location>
        <begin position="22"/>
        <end position="246"/>
    </location>
</feature>
<proteinExistence type="predicted"/>
<dbReference type="Pfam" id="PF12697">
    <property type="entry name" value="Abhydrolase_6"/>
    <property type="match status" value="1"/>
</dbReference>
<dbReference type="PANTHER" id="PTHR46118">
    <property type="entry name" value="PROTEIN ABHD11"/>
    <property type="match status" value="1"/>
</dbReference>
<keyword evidence="2" id="KW-0012">Acyltransferase</keyword>
<keyword evidence="2" id="KW-0378">Hydrolase</keyword>
<gene>
    <name evidence="2" type="ORF">IMCC3088_2022</name>
</gene>
<evidence type="ECO:0000313" key="2">
    <source>
        <dbReference type="EMBL" id="EGG30833.1"/>
    </source>
</evidence>
<dbReference type="InterPro" id="IPR000073">
    <property type="entry name" value="AB_hydrolase_1"/>
</dbReference>
<dbReference type="Proteomes" id="UP000005615">
    <property type="component" value="Unassembled WGS sequence"/>
</dbReference>
<dbReference type="Gene3D" id="3.40.50.1820">
    <property type="entry name" value="alpha/beta hydrolase"/>
    <property type="match status" value="1"/>
</dbReference>
<dbReference type="GO" id="GO:0016746">
    <property type="term" value="F:acyltransferase activity"/>
    <property type="evidence" value="ECO:0007669"/>
    <property type="project" value="UniProtKB-KW"/>
</dbReference>
<reference evidence="2 3" key="1">
    <citation type="journal article" date="2011" name="J. Bacteriol.">
        <title>Genome sequence of strain IMCC3088, a proteorhodopsin-containing marine bacterium belonging to the OM60/NOR5 clade.</title>
        <authorList>
            <person name="Jang Y."/>
            <person name="Oh H.M."/>
            <person name="Kang I."/>
            <person name="Lee K."/>
            <person name="Yang S.J."/>
            <person name="Cho J.C."/>
        </authorList>
    </citation>
    <scope>NUCLEOTIDE SEQUENCE [LARGE SCALE GENOMIC DNA]</scope>
    <source>
        <strain evidence="2 3">IMCC3088</strain>
    </source>
</reference>
<name>F3KYK2_9GAMM</name>
<keyword evidence="2" id="KW-0808">Transferase</keyword>
<dbReference type="OrthoDB" id="9808398at2"/>
<organism evidence="2 3">
    <name type="scientific">Aequoribacter fuscus</name>
    <dbReference type="NCBI Taxonomy" id="2518989"/>
    <lineage>
        <taxon>Bacteria</taxon>
        <taxon>Pseudomonadati</taxon>
        <taxon>Pseudomonadota</taxon>
        <taxon>Gammaproteobacteria</taxon>
        <taxon>Cellvibrionales</taxon>
        <taxon>Halieaceae</taxon>
        <taxon>Aequoribacter</taxon>
    </lineage>
</organism>
<dbReference type="EMBL" id="AEIG01000005">
    <property type="protein sequence ID" value="EGG30833.1"/>
    <property type="molecule type" value="Genomic_DNA"/>
</dbReference>